<comment type="caution">
    <text evidence="1">The sequence shown here is derived from an EMBL/GenBank/DDBJ whole genome shotgun (WGS) entry which is preliminary data.</text>
</comment>
<dbReference type="Proteomes" id="UP000003299">
    <property type="component" value="Unassembled WGS sequence"/>
</dbReference>
<accession>F0BEP9</accession>
<sequence>MRQTKTAADQAAIAEQRFDFFRRGTGGDVEILGVAADQQIADRAADQIGAKAGFAQAVQHAQRVGADVLARNGVLIAWDDAQRERRCN</sequence>
<protein>
    <submittedName>
        <fullName evidence="1">Uncharacterized protein</fullName>
    </submittedName>
</protein>
<proteinExistence type="predicted"/>
<evidence type="ECO:0000313" key="2">
    <source>
        <dbReference type="Proteomes" id="UP000003299"/>
    </source>
</evidence>
<reference evidence="1 2" key="1">
    <citation type="journal article" date="2011" name="BMC Genomics">
        <title>Comparative genomics reveals diversity among xanthomonads infecting tomato and pepper.</title>
        <authorList>
            <person name="Potnis N."/>
            <person name="Krasileva K."/>
            <person name="Chow V."/>
            <person name="Almeida N.F."/>
            <person name="Patil P.B."/>
            <person name="Ryan R.P."/>
            <person name="Sharlach M."/>
            <person name="Behlau F."/>
            <person name="Dow J.M."/>
            <person name="Momol M.T."/>
            <person name="White F.F."/>
            <person name="Preston J.F."/>
            <person name="Vinatzer B.A."/>
            <person name="Koebnik R."/>
            <person name="Setubal J.C."/>
            <person name="Norman D.J."/>
            <person name="Staskawicz B.J."/>
            <person name="Jones J.B."/>
        </authorList>
    </citation>
    <scope>NUCLEOTIDE SEQUENCE [LARGE SCALE GENOMIC DNA]</scope>
    <source>
        <strain evidence="1 2">ATCC 35937</strain>
    </source>
</reference>
<organism evidence="1 2">
    <name type="scientific">Xanthomonas vesicatoria ATCC 35937</name>
    <dbReference type="NCBI Taxonomy" id="925775"/>
    <lineage>
        <taxon>Bacteria</taxon>
        <taxon>Pseudomonadati</taxon>
        <taxon>Pseudomonadota</taxon>
        <taxon>Gammaproteobacteria</taxon>
        <taxon>Lysobacterales</taxon>
        <taxon>Lysobacteraceae</taxon>
        <taxon>Xanthomonas</taxon>
    </lineage>
</organism>
<dbReference type="AlphaFoldDB" id="F0BEP9"/>
<evidence type="ECO:0000313" key="1">
    <source>
        <dbReference type="EMBL" id="EGD09045.1"/>
    </source>
</evidence>
<gene>
    <name evidence="1" type="ORF">XVE_2677</name>
</gene>
<name>F0BEP9_9XANT</name>
<dbReference type="EMBL" id="AEQV01000089">
    <property type="protein sequence ID" value="EGD09045.1"/>
    <property type="molecule type" value="Genomic_DNA"/>
</dbReference>